<dbReference type="GO" id="GO:0016491">
    <property type="term" value="F:oxidoreductase activity"/>
    <property type="evidence" value="ECO:0007669"/>
    <property type="project" value="UniProtKB-KW"/>
</dbReference>
<dbReference type="Gene3D" id="3.40.50.720">
    <property type="entry name" value="NAD(P)-binding Rossmann-like Domain"/>
    <property type="match status" value="1"/>
</dbReference>
<dbReference type="SMART" id="SM01406">
    <property type="entry name" value="PAPA-1"/>
    <property type="match status" value="1"/>
</dbReference>
<feature type="compositionally biased region" description="Basic residues" evidence="3">
    <location>
        <begin position="513"/>
        <end position="524"/>
    </location>
</feature>
<keyword evidence="2" id="KW-0560">Oxidoreductase</keyword>
<proteinExistence type="predicted"/>
<dbReference type="PANTHER" id="PTHR47706">
    <property type="entry name" value="NMRA-LIKE FAMILY PROTEIN"/>
    <property type="match status" value="1"/>
</dbReference>
<sequence length="593" mass="64731">MSLGCQADLGLLSKCRSFQSSAEEKDVGPYSCIIAMHNHVFVMPLPYFKALCNYDSHYRISNMAIKNVIIIGAGGNLGPAILDAFLKESSFNTTVLSRQNSTSTFPSGVKVIKADYDSLESLRDAFKGQDAVISLVGGMALGDQKKLIDAAIAAGVKRFIPSEFGSNTDDARTRAVVPPFEGKSDTVKYLKSKEKEISWTSIVTGPFLDWGLKTGFLGFDAASKTVSLYDNGEATISTTTLHQVGVTTVKVLEKEDLTKNQYVYVSEVQVSQKEILATVEKVTGAKWTVKNVSTKDVIAEGRAKLQKGDFSGIANLILGATYGKEEELGNFASQGLWNEKLGVKSEGLEETVKKANMADRAAKRMRRISTEYDESEDGWDGRGNSSIMPRLRSRAAPQALTAPSAAPTASSTRPRRGTANQSPAAAAAVIQRSSPEETRQSIHLTVKSSPNKLRQATGGAAPKAGVTLSNEAQKKKHLTAEEHAMRRAEMARRRKNLSEKRNEEEKLDTINRLLKKQPPKRGRKALQDEDGQEEEPEPERANPLFVRYIQNAKGTQLAVPDEWLQAPVGTIFTGDLQKGVQKPFSGRMVEEVS</sequence>
<dbReference type="GO" id="GO:0031011">
    <property type="term" value="C:Ino80 complex"/>
    <property type="evidence" value="ECO:0007669"/>
    <property type="project" value="InterPro"/>
</dbReference>
<dbReference type="Proteomes" id="UP000265663">
    <property type="component" value="Unassembled WGS sequence"/>
</dbReference>
<keyword evidence="1" id="KW-0521">NADP</keyword>
<keyword evidence="6" id="KW-1185">Reference proteome</keyword>
<dbReference type="SUPFAM" id="SSF51735">
    <property type="entry name" value="NAD(P)-binding Rossmann-fold domains"/>
    <property type="match status" value="1"/>
</dbReference>
<evidence type="ECO:0000256" key="2">
    <source>
        <dbReference type="ARBA" id="ARBA00023002"/>
    </source>
</evidence>
<evidence type="ECO:0000256" key="3">
    <source>
        <dbReference type="SAM" id="MobiDB-lite"/>
    </source>
</evidence>
<evidence type="ECO:0000256" key="1">
    <source>
        <dbReference type="ARBA" id="ARBA00022857"/>
    </source>
</evidence>
<dbReference type="InterPro" id="IPR045312">
    <property type="entry name" value="PCBER-like"/>
</dbReference>
<evidence type="ECO:0000259" key="4">
    <source>
        <dbReference type="SMART" id="SM01406"/>
    </source>
</evidence>
<evidence type="ECO:0000313" key="5">
    <source>
        <dbReference type="EMBL" id="RMZ74295.1"/>
    </source>
</evidence>
<dbReference type="InterPro" id="IPR036291">
    <property type="entry name" value="NAD(P)-bd_dom_sf"/>
</dbReference>
<dbReference type="InterPro" id="IPR008030">
    <property type="entry name" value="NmrA-like"/>
</dbReference>
<protein>
    <submittedName>
        <fullName evidence="5">Isoflavone reductase family</fullName>
    </submittedName>
</protein>
<gene>
    <name evidence="5" type="ORF">GMOD_00003312</name>
</gene>
<feature type="compositionally biased region" description="Basic and acidic residues" evidence="3">
    <location>
        <begin position="478"/>
        <end position="509"/>
    </location>
</feature>
<dbReference type="OrthoDB" id="9984533at2759"/>
<feature type="compositionally biased region" description="Acidic residues" evidence="3">
    <location>
        <begin position="528"/>
        <end position="537"/>
    </location>
</feature>
<dbReference type="Pfam" id="PF04795">
    <property type="entry name" value="PAPA-1"/>
    <property type="match status" value="1"/>
</dbReference>
<organism evidence="5 6">
    <name type="scientific">Pyrenophora seminiperda CCB06</name>
    <dbReference type="NCBI Taxonomy" id="1302712"/>
    <lineage>
        <taxon>Eukaryota</taxon>
        <taxon>Fungi</taxon>
        <taxon>Dikarya</taxon>
        <taxon>Ascomycota</taxon>
        <taxon>Pezizomycotina</taxon>
        <taxon>Dothideomycetes</taxon>
        <taxon>Pleosporomycetidae</taxon>
        <taxon>Pleosporales</taxon>
        <taxon>Pleosporineae</taxon>
        <taxon>Pleosporaceae</taxon>
        <taxon>Pyrenophora</taxon>
    </lineage>
</organism>
<reference evidence="5 6" key="1">
    <citation type="journal article" date="2014" name="PLoS ONE">
        <title>De novo Genome Assembly of the Fungal Plant Pathogen Pyrenophora semeniperda.</title>
        <authorList>
            <person name="Soliai M.M."/>
            <person name="Meyer S.E."/>
            <person name="Udall J.A."/>
            <person name="Elzinga D.E."/>
            <person name="Hermansen R.A."/>
            <person name="Bodily P.M."/>
            <person name="Hart A.A."/>
            <person name="Coleman C.E."/>
        </authorList>
    </citation>
    <scope>NUCLEOTIDE SEQUENCE [LARGE SCALE GENOMIC DNA]</scope>
    <source>
        <strain evidence="5 6">CCB06</strain>
        <tissue evidence="5">Mycelium</tissue>
    </source>
</reference>
<dbReference type="EMBL" id="KE747844">
    <property type="protein sequence ID" value="RMZ74295.1"/>
    <property type="molecule type" value="Genomic_DNA"/>
</dbReference>
<dbReference type="Pfam" id="PF05368">
    <property type="entry name" value="NmrA"/>
    <property type="match status" value="1"/>
</dbReference>
<dbReference type="InterPro" id="IPR051609">
    <property type="entry name" value="NmrA/Isoflavone_reductase-like"/>
</dbReference>
<dbReference type="AlphaFoldDB" id="A0A3M7MID9"/>
<accession>A0A3M7MID9</accession>
<evidence type="ECO:0000313" key="6">
    <source>
        <dbReference type="Proteomes" id="UP000265663"/>
    </source>
</evidence>
<dbReference type="Gene3D" id="3.90.25.10">
    <property type="entry name" value="UDP-galactose 4-epimerase, domain 1"/>
    <property type="match status" value="1"/>
</dbReference>
<feature type="compositionally biased region" description="Polar residues" evidence="3">
    <location>
        <begin position="441"/>
        <end position="454"/>
    </location>
</feature>
<feature type="domain" description="INO80 complex subunit B-like conserved region" evidence="4">
    <location>
        <begin position="482"/>
        <end position="563"/>
    </location>
</feature>
<feature type="compositionally biased region" description="Low complexity" evidence="3">
    <location>
        <begin position="394"/>
        <end position="412"/>
    </location>
</feature>
<feature type="region of interest" description="Disordered" evidence="3">
    <location>
        <begin position="394"/>
        <end position="543"/>
    </location>
</feature>
<dbReference type="CDD" id="cd05259">
    <property type="entry name" value="PCBER_SDR_a"/>
    <property type="match status" value="1"/>
</dbReference>
<name>A0A3M7MID9_9PLEO</name>
<dbReference type="PANTHER" id="PTHR47706:SF10">
    <property type="entry name" value="NMRA-LIKE DOMAIN-CONTAINING PROTEIN"/>
    <property type="match status" value="1"/>
</dbReference>
<dbReference type="InterPro" id="IPR006880">
    <property type="entry name" value="INO80B_C"/>
</dbReference>